<reference evidence="8 9" key="1">
    <citation type="submission" date="2013-03" db="EMBL/GenBank/DDBJ databases">
        <title>The Genome Sequence of Phialophora europaea CBS 101466.</title>
        <authorList>
            <consortium name="The Broad Institute Genomics Platform"/>
            <person name="Cuomo C."/>
            <person name="de Hoog S."/>
            <person name="Gorbushina A."/>
            <person name="Walker B."/>
            <person name="Young S.K."/>
            <person name="Zeng Q."/>
            <person name="Gargeya S."/>
            <person name="Fitzgerald M."/>
            <person name="Haas B."/>
            <person name="Abouelleil A."/>
            <person name="Allen A.W."/>
            <person name="Alvarado L."/>
            <person name="Arachchi H.M."/>
            <person name="Berlin A.M."/>
            <person name="Chapman S.B."/>
            <person name="Gainer-Dewar J."/>
            <person name="Goldberg J."/>
            <person name="Griggs A."/>
            <person name="Gujja S."/>
            <person name="Hansen M."/>
            <person name="Howarth C."/>
            <person name="Imamovic A."/>
            <person name="Ireland A."/>
            <person name="Larimer J."/>
            <person name="McCowan C."/>
            <person name="Murphy C."/>
            <person name="Pearson M."/>
            <person name="Poon T.W."/>
            <person name="Priest M."/>
            <person name="Roberts A."/>
            <person name="Saif S."/>
            <person name="Shea T."/>
            <person name="Sisk P."/>
            <person name="Sykes S."/>
            <person name="Wortman J."/>
            <person name="Nusbaum C."/>
            <person name="Birren B."/>
        </authorList>
    </citation>
    <scope>NUCLEOTIDE SEQUENCE [LARGE SCALE GENOMIC DNA]</scope>
    <source>
        <strain evidence="8 9">CBS 101466</strain>
    </source>
</reference>
<dbReference type="PANTHER" id="PTHR43791:SF20">
    <property type="entry name" value="TRANSPORTER, PUTATIVE (AFU_ORTHOLOGUE AFUA_3G14670)-RELATED"/>
    <property type="match status" value="1"/>
</dbReference>
<feature type="transmembrane region" description="Helical" evidence="6">
    <location>
        <begin position="187"/>
        <end position="208"/>
    </location>
</feature>
<dbReference type="RefSeq" id="XP_008711826.1">
    <property type="nucleotide sequence ID" value="XM_008713604.1"/>
</dbReference>
<organism evidence="8 9">
    <name type="scientific">Cyphellophora europaea (strain CBS 101466)</name>
    <name type="common">Phialophora europaea</name>
    <dbReference type="NCBI Taxonomy" id="1220924"/>
    <lineage>
        <taxon>Eukaryota</taxon>
        <taxon>Fungi</taxon>
        <taxon>Dikarya</taxon>
        <taxon>Ascomycota</taxon>
        <taxon>Pezizomycotina</taxon>
        <taxon>Eurotiomycetes</taxon>
        <taxon>Chaetothyriomycetidae</taxon>
        <taxon>Chaetothyriales</taxon>
        <taxon>Cyphellophoraceae</taxon>
        <taxon>Cyphellophora</taxon>
    </lineage>
</organism>
<dbReference type="Proteomes" id="UP000030752">
    <property type="component" value="Unassembled WGS sequence"/>
</dbReference>
<name>W2SGV4_CYPE1</name>
<comment type="subcellular location">
    <subcellularLocation>
        <location evidence="1">Membrane</location>
        <topology evidence="1">Multi-pass membrane protein</topology>
    </subcellularLocation>
</comment>
<feature type="transmembrane region" description="Helical" evidence="6">
    <location>
        <begin position="56"/>
        <end position="73"/>
    </location>
</feature>
<feature type="transmembrane region" description="Helical" evidence="6">
    <location>
        <begin position="382"/>
        <end position="403"/>
    </location>
</feature>
<keyword evidence="5 6" id="KW-0472">Membrane</keyword>
<proteinExistence type="predicted"/>
<feature type="transmembrane region" description="Helical" evidence="6">
    <location>
        <begin position="292"/>
        <end position="312"/>
    </location>
</feature>
<dbReference type="OrthoDB" id="2250022at2759"/>
<dbReference type="InterPro" id="IPR020846">
    <property type="entry name" value="MFS_dom"/>
</dbReference>
<dbReference type="InterPro" id="IPR036259">
    <property type="entry name" value="MFS_trans_sf"/>
</dbReference>
<keyword evidence="9" id="KW-1185">Reference proteome</keyword>
<dbReference type="FunFam" id="1.20.1250.20:FF:000013">
    <property type="entry name" value="MFS general substrate transporter"/>
    <property type="match status" value="1"/>
</dbReference>
<feature type="transmembrane region" description="Helical" evidence="6">
    <location>
        <begin position="151"/>
        <end position="175"/>
    </location>
</feature>
<sequence length="496" mass="54857">MAPTSVRSLDMNKGGEAINIEQQDVTTIPVDYRPEILRQYSPEELRDIEKKLVRKLDFRCLPILIFLFLLNILDRNAIANARLGSLEEDLGLTDTQYQTAIMVLWAGYITMMIPSNMLLSIFKPRIYLPTVVIIWGIVSGASGFVQNFAGIVTIRFLVGVTEAPYFPGCIFFLSCWYKRSELPFRIAIFYSGYTLSSAVGGLIAAGIIGNMDGVGGYASWRWLFIIEGIATVVAAVPAYWLLPNYPTTTMWLSETERALAAHRLALEADNEEDEVNGNVWKGFRQCFADPKVWLLVLIQSCCTVGMSFTYFFPSIVQTLGYARVPTLLLTAPPYIAAFLFSLFNSWHSAKTNERGWHIIAAMLLGAVGQIVGMTVTNVGGRYFAFCLASIGAFSAFQIILSWVNSTIARPKSKRGVSIALATAVANCTNISTAYVYPKSDAPMYRIGGSVLCACLAAGVIASLGLKFWLWKLNKATDEKERNQGVLGQVISFRYVL</sequence>
<keyword evidence="2" id="KW-0813">Transport</keyword>
<dbReference type="EMBL" id="KB822711">
    <property type="protein sequence ID" value="ETN47114.1"/>
    <property type="molecule type" value="Genomic_DNA"/>
</dbReference>
<feature type="transmembrane region" description="Helical" evidence="6">
    <location>
        <begin position="324"/>
        <end position="343"/>
    </location>
</feature>
<feature type="transmembrane region" description="Helical" evidence="6">
    <location>
        <begin position="97"/>
        <end position="119"/>
    </location>
</feature>
<dbReference type="FunFam" id="1.20.1250.20:FF:000057">
    <property type="entry name" value="MFS general substrate transporter"/>
    <property type="match status" value="1"/>
</dbReference>
<dbReference type="InterPro" id="IPR011701">
    <property type="entry name" value="MFS"/>
</dbReference>
<dbReference type="GeneID" id="19968643"/>
<feature type="transmembrane region" description="Helical" evidence="6">
    <location>
        <begin position="220"/>
        <end position="242"/>
    </location>
</feature>
<feature type="transmembrane region" description="Helical" evidence="6">
    <location>
        <begin position="355"/>
        <end position="376"/>
    </location>
</feature>
<dbReference type="GO" id="GO:0022857">
    <property type="term" value="F:transmembrane transporter activity"/>
    <property type="evidence" value="ECO:0007669"/>
    <property type="project" value="InterPro"/>
</dbReference>
<dbReference type="Gene3D" id="1.20.1250.20">
    <property type="entry name" value="MFS general substrate transporter like domains"/>
    <property type="match status" value="2"/>
</dbReference>
<dbReference type="VEuPathDB" id="FungiDB:HMPREF1541_01304"/>
<feature type="domain" description="Major facilitator superfamily (MFS) profile" evidence="7">
    <location>
        <begin position="60"/>
        <end position="496"/>
    </location>
</feature>
<feature type="transmembrane region" description="Helical" evidence="6">
    <location>
        <begin position="126"/>
        <end position="145"/>
    </location>
</feature>
<protein>
    <recommendedName>
        <fullName evidence="7">Major facilitator superfamily (MFS) profile domain-containing protein</fullName>
    </recommendedName>
</protein>
<feature type="transmembrane region" description="Helical" evidence="6">
    <location>
        <begin position="415"/>
        <end position="436"/>
    </location>
</feature>
<evidence type="ECO:0000256" key="2">
    <source>
        <dbReference type="ARBA" id="ARBA00022448"/>
    </source>
</evidence>
<dbReference type="HOGENOM" id="CLU_001265_0_6_1"/>
<dbReference type="Pfam" id="PF07690">
    <property type="entry name" value="MFS_1"/>
    <property type="match status" value="1"/>
</dbReference>
<dbReference type="AlphaFoldDB" id="W2SGV4"/>
<dbReference type="PROSITE" id="PS50850">
    <property type="entry name" value="MFS"/>
    <property type="match status" value="1"/>
</dbReference>
<dbReference type="InParanoid" id="W2SGV4"/>
<keyword evidence="3 6" id="KW-0812">Transmembrane</keyword>
<keyword evidence="4 6" id="KW-1133">Transmembrane helix</keyword>
<evidence type="ECO:0000256" key="1">
    <source>
        <dbReference type="ARBA" id="ARBA00004141"/>
    </source>
</evidence>
<dbReference type="PANTHER" id="PTHR43791">
    <property type="entry name" value="PERMEASE-RELATED"/>
    <property type="match status" value="1"/>
</dbReference>
<dbReference type="SUPFAM" id="SSF103473">
    <property type="entry name" value="MFS general substrate transporter"/>
    <property type="match status" value="1"/>
</dbReference>
<accession>W2SGV4</accession>
<dbReference type="GO" id="GO:0016020">
    <property type="term" value="C:membrane"/>
    <property type="evidence" value="ECO:0007669"/>
    <property type="project" value="UniProtKB-SubCell"/>
</dbReference>
<evidence type="ECO:0000256" key="3">
    <source>
        <dbReference type="ARBA" id="ARBA00022692"/>
    </source>
</evidence>
<evidence type="ECO:0000256" key="6">
    <source>
        <dbReference type="SAM" id="Phobius"/>
    </source>
</evidence>
<evidence type="ECO:0000256" key="4">
    <source>
        <dbReference type="ARBA" id="ARBA00022989"/>
    </source>
</evidence>
<gene>
    <name evidence="8" type="ORF">HMPREF1541_01304</name>
</gene>
<feature type="transmembrane region" description="Helical" evidence="6">
    <location>
        <begin position="448"/>
        <end position="469"/>
    </location>
</feature>
<evidence type="ECO:0000313" key="9">
    <source>
        <dbReference type="Proteomes" id="UP000030752"/>
    </source>
</evidence>
<evidence type="ECO:0000256" key="5">
    <source>
        <dbReference type="ARBA" id="ARBA00023136"/>
    </source>
</evidence>
<evidence type="ECO:0000259" key="7">
    <source>
        <dbReference type="PROSITE" id="PS50850"/>
    </source>
</evidence>
<dbReference type="eggNOG" id="KOG2533">
    <property type="taxonomic scope" value="Eukaryota"/>
</dbReference>
<evidence type="ECO:0000313" key="8">
    <source>
        <dbReference type="EMBL" id="ETN47114.1"/>
    </source>
</evidence>